<dbReference type="InterPro" id="IPR027417">
    <property type="entry name" value="P-loop_NTPase"/>
</dbReference>
<gene>
    <name evidence="2" type="ORF">I6U51_19740</name>
</gene>
<evidence type="ECO:0000313" key="2">
    <source>
        <dbReference type="EMBL" id="MBI6874907.1"/>
    </source>
</evidence>
<dbReference type="Proteomes" id="UP000622687">
    <property type="component" value="Unassembled WGS sequence"/>
</dbReference>
<reference evidence="2" key="1">
    <citation type="submission" date="2020-12" db="EMBL/GenBank/DDBJ databases">
        <title>Clostridium thailandense sp. nov., a novel acetogenic bacterium isolated from peat land soil in Thailand.</title>
        <authorList>
            <person name="Chaikitkaew S."/>
            <person name="Birkeland N.K."/>
        </authorList>
    </citation>
    <scope>NUCLEOTIDE SEQUENCE</scope>
    <source>
        <strain evidence="2">DSM 17425</strain>
    </source>
</reference>
<dbReference type="InterPro" id="IPR011579">
    <property type="entry name" value="ATPase_dom"/>
</dbReference>
<dbReference type="Pfam" id="PF01637">
    <property type="entry name" value="ATPase_2"/>
    <property type="match status" value="1"/>
</dbReference>
<protein>
    <recommendedName>
        <fullName evidence="1">ATPase domain-containing protein</fullName>
    </recommendedName>
</protein>
<dbReference type="GO" id="GO:0005524">
    <property type="term" value="F:ATP binding"/>
    <property type="evidence" value="ECO:0007669"/>
    <property type="project" value="InterPro"/>
</dbReference>
<name>A0A934I2I3_9CLOT</name>
<evidence type="ECO:0000259" key="1">
    <source>
        <dbReference type="Pfam" id="PF01637"/>
    </source>
</evidence>
<dbReference type="Gene3D" id="3.40.50.300">
    <property type="entry name" value="P-loop containing nucleotide triphosphate hydrolases"/>
    <property type="match status" value="1"/>
</dbReference>
<keyword evidence="3" id="KW-1185">Reference proteome</keyword>
<sequence>MLTLKQHGIYSEIEKIISVNSNTDYIYFEGPTGSGKSKIILDFISNVLSQFENWSFYYIEGKDPFVESYATITLSNSDKTKSNKYQLSNVNFNLGFSIPAIMSLGITTSFKKNSIFDDKTNSVLVELNKHENENIVIVADSFQLWDSASQELLNTIINYPNVIKGKRVIILIIADEDDPIIEKCDYINRFKKKSHNIKIKMLDRDELKEISKVLGYTIGLSNELKDIIMSITGGNISFIKMFLEEYTDSKSDNFILNYNNIDIMNLLDNRMEQFGEKKADFMEVLEVSSIPKGAFNSTEIQYLYNKDVVDVENVLDESQKASILKGEIEFMFSNYLVRNLFYKKLNGKSKIFHKKYAEYLKKYKPENYISRAYHLKLSNLNDTIEIINLLSIAYCRSLENNNNFSESNSILMQIEKLKDESSNDREVMNLYDNFINLKSAYESYYQEKYDEANDELLKIPAIGPFLFTAEVARFHLIVKSLLDMDTENIYEAAKVLNEKMNDLYIDERDEWCRCALVLFSTYANKLNDCNSSKEVYTQLGKLISKSYNNSSLQYLKNIIYRKACIFQTPVEAERSTSESIKYFYENGDIYQYYMSCCNHSGNLIILGKYDEAIYSLYACLNSIRKYKFIKFPTQQKIYNNLYLAYFLRNYHSDTISKEYIIKMKRKFEKLINDQYNESNAIIHINLINICAILGEYNECFIKLNTLENDILDNNDDEFYKYYLYNIKFALNSLTQNWDEAAKNLNDLNNSFPNYFTKIKRKINNRNKSLQLLLDDKITLSPKELDKWIYKNSKKDDCSCNFFCRLFLFSDLQFTSL</sequence>
<feature type="domain" description="ATPase" evidence="1">
    <location>
        <begin position="12"/>
        <end position="241"/>
    </location>
</feature>
<dbReference type="SUPFAM" id="SSF52540">
    <property type="entry name" value="P-loop containing nucleoside triphosphate hydrolases"/>
    <property type="match status" value="1"/>
</dbReference>
<evidence type="ECO:0000313" key="3">
    <source>
        <dbReference type="Proteomes" id="UP000622687"/>
    </source>
</evidence>
<accession>A0A934I2I3</accession>
<dbReference type="AlphaFoldDB" id="A0A934I2I3"/>
<organism evidence="2 3">
    <name type="scientific">Clostridium aciditolerans</name>
    <dbReference type="NCBI Taxonomy" id="339861"/>
    <lineage>
        <taxon>Bacteria</taxon>
        <taxon>Bacillati</taxon>
        <taxon>Bacillota</taxon>
        <taxon>Clostridia</taxon>
        <taxon>Eubacteriales</taxon>
        <taxon>Clostridiaceae</taxon>
        <taxon>Clostridium</taxon>
    </lineage>
</organism>
<proteinExistence type="predicted"/>
<dbReference type="RefSeq" id="WP_211144281.1">
    <property type="nucleotide sequence ID" value="NZ_JAEEGB010000035.1"/>
</dbReference>
<dbReference type="EMBL" id="JAEEGB010000035">
    <property type="protein sequence ID" value="MBI6874907.1"/>
    <property type="molecule type" value="Genomic_DNA"/>
</dbReference>
<comment type="caution">
    <text evidence="2">The sequence shown here is derived from an EMBL/GenBank/DDBJ whole genome shotgun (WGS) entry which is preliminary data.</text>
</comment>